<feature type="signal peptide" evidence="1">
    <location>
        <begin position="1"/>
        <end position="18"/>
    </location>
</feature>
<dbReference type="EMBL" id="CP002305">
    <property type="protein sequence ID" value="ADQ16909.1"/>
    <property type="molecule type" value="Genomic_DNA"/>
</dbReference>
<reference evidence="2 3" key="2">
    <citation type="journal article" date="2011" name="Stand. Genomic Sci.">
        <title>Complete genome sequence of Leadbetterella byssophila type strain (4M15).</title>
        <authorList>
            <person name="Abt B."/>
            <person name="Teshima H."/>
            <person name="Lucas S."/>
            <person name="Lapidus A."/>
            <person name="Del Rio T.G."/>
            <person name="Nolan M."/>
            <person name="Tice H."/>
            <person name="Cheng J.F."/>
            <person name="Pitluck S."/>
            <person name="Liolios K."/>
            <person name="Pagani I."/>
            <person name="Ivanova N."/>
            <person name="Mavromatis K."/>
            <person name="Pati A."/>
            <person name="Tapia R."/>
            <person name="Han C."/>
            <person name="Goodwin L."/>
            <person name="Chen A."/>
            <person name="Palaniappan K."/>
            <person name="Land M."/>
            <person name="Hauser L."/>
            <person name="Chang Y.J."/>
            <person name="Jeffries C.D."/>
            <person name="Rohde M."/>
            <person name="Goker M."/>
            <person name="Tindall B.J."/>
            <person name="Detter J.C."/>
            <person name="Woyke T."/>
            <person name="Bristow J."/>
            <person name="Eisen J.A."/>
            <person name="Markowitz V."/>
            <person name="Hugenholtz P."/>
            <person name="Klenk H.P."/>
            <person name="Kyrpides N.C."/>
        </authorList>
    </citation>
    <scope>NUCLEOTIDE SEQUENCE [LARGE SCALE GENOMIC DNA]</scope>
    <source>
        <strain evidence="3">DSM 17132 / JCM 16389 / KACC 11308 / NBRC 106382 / 4M15</strain>
    </source>
</reference>
<dbReference type="PROSITE" id="PS51257">
    <property type="entry name" value="PROKAR_LIPOPROTEIN"/>
    <property type="match status" value="1"/>
</dbReference>
<protein>
    <recommendedName>
        <fullName evidence="4">Lipoprotein</fullName>
    </recommendedName>
</protein>
<dbReference type="RefSeq" id="WP_013407959.1">
    <property type="nucleotide sequence ID" value="NC_014655.1"/>
</dbReference>
<gene>
    <name evidence="2" type="ordered locus">Lbys_1189</name>
</gene>
<feature type="chain" id="PRO_5003188436" description="Lipoprotein" evidence="1">
    <location>
        <begin position="19"/>
        <end position="86"/>
    </location>
</feature>
<evidence type="ECO:0000313" key="2">
    <source>
        <dbReference type="EMBL" id="ADQ16909.1"/>
    </source>
</evidence>
<proteinExistence type="predicted"/>
<keyword evidence="1" id="KW-0732">Signal</keyword>
<evidence type="ECO:0000313" key="3">
    <source>
        <dbReference type="Proteomes" id="UP000007435"/>
    </source>
</evidence>
<evidence type="ECO:0000256" key="1">
    <source>
        <dbReference type="SAM" id="SignalP"/>
    </source>
</evidence>
<evidence type="ECO:0008006" key="4">
    <source>
        <dbReference type="Google" id="ProtNLM"/>
    </source>
</evidence>
<dbReference type="STRING" id="649349.Lbys_1189"/>
<dbReference type="OrthoDB" id="963563at2"/>
<sequence length="86" mass="10152">MRISYIILLLLASTSCWAPKCPVDGCQFVREHRHSDLVTGTFRSRYMVMPRVHFFWDGKGEKLPDAELAPKGTNKKVRKKFPWERW</sequence>
<reference key="1">
    <citation type="submission" date="2010-11" db="EMBL/GenBank/DDBJ databases">
        <title>The complete genome of Leadbetterella byssophila DSM 17132.</title>
        <authorList>
            <consortium name="US DOE Joint Genome Institute (JGI-PGF)"/>
            <person name="Lucas S."/>
            <person name="Copeland A."/>
            <person name="Lapidus A."/>
            <person name="Glavina del Rio T."/>
            <person name="Dalin E."/>
            <person name="Tice H."/>
            <person name="Bruce D."/>
            <person name="Goodwin L."/>
            <person name="Pitluck S."/>
            <person name="Kyrpides N."/>
            <person name="Mavromatis K."/>
            <person name="Ivanova N."/>
            <person name="Teshima H."/>
            <person name="Brettin T."/>
            <person name="Detter J.C."/>
            <person name="Han C."/>
            <person name="Tapia R."/>
            <person name="Land M."/>
            <person name="Hauser L."/>
            <person name="Markowitz V."/>
            <person name="Cheng J.-F."/>
            <person name="Hugenholtz P."/>
            <person name="Woyke T."/>
            <person name="Wu D."/>
            <person name="Tindall B."/>
            <person name="Pomrenke H.G."/>
            <person name="Brambilla E."/>
            <person name="Klenk H.-P."/>
            <person name="Eisen J.A."/>
        </authorList>
    </citation>
    <scope>NUCLEOTIDE SEQUENCE [LARGE SCALE GENOMIC DNA]</scope>
    <source>
        <strain>DSM 17132</strain>
    </source>
</reference>
<dbReference type="KEGG" id="lby:Lbys_1189"/>
<dbReference type="AlphaFoldDB" id="E4RU75"/>
<keyword evidence="3" id="KW-1185">Reference proteome</keyword>
<organism evidence="2 3">
    <name type="scientific">Leadbetterella byssophila (strain DSM 17132 / JCM 16389 / KACC 11308 / NBRC 106382 / 4M15)</name>
    <dbReference type="NCBI Taxonomy" id="649349"/>
    <lineage>
        <taxon>Bacteria</taxon>
        <taxon>Pseudomonadati</taxon>
        <taxon>Bacteroidota</taxon>
        <taxon>Cytophagia</taxon>
        <taxon>Cytophagales</taxon>
        <taxon>Leadbetterellaceae</taxon>
        <taxon>Leadbetterella</taxon>
    </lineage>
</organism>
<accession>E4RU75</accession>
<dbReference type="Proteomes" id="UP000007435">
    <property type="component" value="Chromosome"/>
</dbReference>
<name>E4RU75_LEAB4</name>
<dbReference type="HOGENOM" id="CLU_2494040_0_0_10"/>